<feature type="domain" description="Glycosyl hydrolase family 13 catalytic" evidence="1">
    <location>
        <begin position="16"/>
        <end position="121"/>
    </location>
</feature>
<dbReference type="Proteomes" id="UP000094385">
    <property type="component" value="Unassembled WGS sequence"/>
</dbReference>
<evidence type="ECO:0000259" key="1">
    <source>
        <dbReference type="Pfam" id="PF00128"/>
    </source>
</evidence>
<accession>A0A1E3PTV4</accession>
<name>A0A1E3PTV4_LIPST</name>
<dbReference type="EMBL" id="KV454309">
    <property type="protein sequence ID" value="ODQ68843.1"/>
    <property type="molecule type" value="Genomic_DNA"/>
</dbReference>
<dbReference type="OrthoDB" id="1740265at2759"/>
<protein>
    <recommendedName>
        <fullName evidence="1">Glycosyl hydrolase family 13 catalytic domain-containing protein</fullName>
    </recommendedName>
</protein>
<gene>
    <name evidence="2" type="ORF">LIPSTDRAFT_31095</name>
</gene>
<organism evidence="2 3">
    <name type="scientific">Lipomyces starkeyi NRRL Y-11557</name>
    <dbReference type="NCBI Taxonomy" id="675824"/>
    <lineage>
        <taxon>Eukaryota</taxon>
        <taxon>Fungi</taxon>
        <taxon>Dikarya</taxon>
        <taxon>Ascomycota</taxon>
        <taxon>Saccharomycotina</taxon>
        <taxon>Lipomycetes</taxon>
        <taxon>Lipomycetales</taxon>
        <taxon>Lipomycetaceae</taxon>
        <taxon>Lipomyces</taxon>
    </lineage>
</organism>
<proteinExistence type="predicted"/>
<dbReference type="Gene3D" id="3.20.20.80">
    <property type="entry name" value="Glycosidases"/>
    <property type="match status" value="2"/>
</dbReference>
<dbReference type="AlphaFoldDB" id="A0A1E3PTV4"/>
<keyword evidence="3" id="KW-1185">Reference proteome</keyword>
<dbReference type="SUPFAM" id="SSF51445">
    <property type="entry name" value="(Trans)glycosidases"/>
    <property type="match status" value="1"/>
</dbReference>
<dbReference type="Pfam" id="PF00128">
    <property type="entry name" value="Alpha-amylase"/>
    <property type="match status" value="2"/>
</dbReference>
<sequence>MRMVLVSMNIFSDAEISSQMYDAFSVGEMPCVYGPNEIIKAVGFDRNELNIIVQFEIVNLDHCSTRVTSAVMFTHRNWVLTELKAIVDKWKSFMKTNDGWNAIYLENYDQAKSVSRFVSDDQALGGRGVSRSRITYLAPMSGCHWGIQMFLTVFLLKLQKKARDNARSPMQWDASENAGLSTVTPWMDIILYFLPPISTILFTVPESLPQVFNLRLGTAL</sequence>
<dbReference type="STRING" id="675824.A0A1E3PTV4"/>
<evidence type="ECO:0000313" key="2">
    <source>
        <dbReference type="EMBL" id="ODQ68843.1"/>
    </source>
</evidence>
<dbReference type="InterPro" id="IPR017853">
    <property type="entry name" value="GH"/>
</dbReference>
<evidence type="ECO:0000313" key="3">
    <source>
        <dbReference type="Proteomes" id="UP000094385"/>
    </source>
</evidence>
<dbReference type="GO" id="GO:0005975">
    <property type="term" value="P:carbohydrate metabolic process"/>
    <property type="evidence" value="ECO:0007669"/>
    <property type="project" value="InterPro"/>
</dbReference>
<reference evidence="2 3" key="1">
    <citation type="journal article" date="2016" name="Proc. Natl. Acad. Sci. U.S.A.">
        <title>Comparative genomics of biotechnologically important yeasts.</title>
        <authorList>
            <person name="Riley R."/>
            <person name="Haridas S."/>
            <person name="Wolfe K.H."/>
            <person name="Lopes M.R."/>
            <person name="Hittinger C.T."/>
            <person name="Goeker M."/>
            <person name="Salamov A.A."/>
            <person name="Wisecaver J.H."/>
            <person name="Long T.M."/>
            <person name="Calvey C.H."/>
            <person name="Aerts A.L."/>
            <person name="Barry K.W."/>
            <person name="Choi C."/>
            <person name="Clum A."/>
            <person name="Coughlan A.Y."/>
            <person name="Deshpande S."/>
            <person name="Douglass A.P."/>
            <person name="Hanson S.J."/>
            <person name="Klenk H.-P."/>
            <person name="LaButti K.M."/>
            <person name="Lapidus A."/>
            <person name="Lindquist E.A."/>
            <person name="Lipzen A.M."/>
            <person name="Meier-Kolthoff J.P."/>
            <person name="Ohm R.A."/>
            <person name="Otillar R.P."/>
            <person name="Pangilinan J.L."/>
            <person name="Peng Y."/>
            <person name="Rokas A."/>
            <person name="Rosa C.A."/>
            <person name="Scheuner C."/>
            <person name="Sibirny A.A."/>
            <person name="Slot J.C."/>
            <person name="Stielow J.B."/>
            <person name="Sun H."/>
            <person name="Kurtzman C.P."/>
            <person name="Blackwell M."/>
            <person name="Grigoriev I.V."/>
            <person name="Jeffries T.W."/>
        </authorList>
    </citation>
    <scope>NUCLEOTIDE SEQUENCE [LARGE SCALE GENOMIC DNA]</scope>
    <source>
        <strain evidence="2 3">NRRL Y-11557</strain>
    </source>
</reference>
<feature type="domain" description="Glycosyl hydrolase family 13 catalytic" evidence="1">
    <location>
        <begin position="158"/>
        <end position="189"/>
    </location>
</feature>
<dbReference type="InterPro" id="IPR006047">
    <property type="entry name" value="GH13_cat_dom"/>
</dbReference>